<evidence type="ECO:0000313" key="2">
    <source>
        <dbReference type="Proteomes" id="UP000799772"/>
    </source>
</evidence>
<dbReference type="Gene3D" id="3.30.70.1990">
    <property type="match status" value="1"/>
</dbReference>
<protein>
    <submittedName>
        <fullName evidence="1">Flavin-containing superfamily amine oxidase</fullName>
    </submittedName>
</protein>
<dbReference type="OrthoDB" id="68575at2759"/>
<dbReference type="InterPro" id="IPR036188">
    <property type="entry name" value="FAD/NAD-bd_sf"/>
</dbReference>
<reference evidence="1" key="1">
    <citation type="journal article" date="2020" name="Stud. Mycol.">
        <title>101 Dothideomycetes genomes: a test case for predicting lifestyles and emergence of pathogens.</title>
        <authorList>
            <person name="Haridas S."/>
            <person name="Albert R."/>
            <person name="Binder M."/>
            <person name="Bloem J."/>
            <person name="Labutti K."/>
            <person name="Salamov A."/>
            <person name="Andreopoulos B."/>
            <person name="Baker S."/>
            <person name="Barry K."/>
            <person name="Bills G."/>
            <person name="Bluhm B."/>
            <person name="Cannon C."/>
            <person name="Castanera R."/>
            <person name="Culley D."/>
            <person name="Daum C."/>
            <person name="Ezra D."/>
            <person name="Gonzalez J."/>
            <person name="Henrissat B."/>
            <person name="Kuo A."/>
            <person name="Liang C."/>
            <person name="Lipzen A."/>
            <person name="Lutzoni F."/>
            <person name="Magnuson J."/>
            <person name="Mondo S."/>
            <person name="Nolan M."/>
            <person name="Ohm R."/>
            <person name="Pangilinan J."/>
            <person name="Park H.-J."/>
            <person name="Ramirez L."/>
            <person name="Alfaro M."/>
            <person name="Sun H."/>
            <person name="Tritt A."/>
            <person name="Yoshinaga Y."/>
            <person name="Zwiers L.-H."/>
            <person name="Turgeon B."/>
            <person name="Goodwin S."/>
            <person name="Spatafora J."/>
            <person name="Crous P."/>
            <person name="Grigoriev I."/>
        </authorList>
    </citation>
    <scope>NUCLEOTIDE SEQUENCE</scope>
    <source>
        <strain evidence="1">CBS 133067</strain>
    </source>
</reference>
<dbReference type="Gene3D" id="1.10.405.20">
    <property type="match status" value="1"/>
</dbReference>
<dbReference type="Gene3D" id="3.50.50.60">
    <property type="entry name" value="FAD/NAD(P)-binding domain"/>
    <property type="match status" value="1"/>
</dbReference>
<dbReference type="GO" id="GO:0016491">
    <property type="term" value="F:oxidoreductase activity"/>
    <property type="evidence" value="ECO:0007669"/>
    <property type="project" value="TreeGrafter"/>
</dbReference>
<dbReference type="Proteomes" id="UP000799772">
    <property type="component" value="Unassembled WGS sequence"/>
</dbReference>
<sequence>MNVNCLLLLFHEEKILTRDVCIIGGGSSGTYSAIRLQQLGKSVALIEKEPVLGGHVNTFKDAATGQTFDYGVIVFDNISVVQNYFDHLGVNMKPFDEAGSTPVAKFANFRTGEVLSPSVFAPKGNLTAALLKYGSILDQFPFLSNGYDLPSPIPEDFLLSWGDFLKKHQLGALASVGFEMIEGVGNMLAQRTLYIMKYFAKITVENTLLNGFVTTADNDNHKIYDKALLKLGSSAFVSANVSRIERHDSGVIVAFSTPQGCKLVKASKLLIAIQPKLSSLSFLDTDAEERHLLGQFNNSYYWDAVIRNSGIPDNTSITNADKDAPFGLPPLPGIYGFGPTIIPGLQTAYYSSPHAIDNDKVKSDILATIAKLVKEFGFPPANGTPEFAGFNDHRPFELTVSPDAIRKGFYRTLNGLQGKRSTWWTGATWQAHDSSQIWNWTEHNIIPPLAR</sequence>
<evidence type="ECO:0000313" key="1">
    <source>
        <dbReference type="EMBL" id="KAF2104018.1"/>
    </source>
</evidence>
<keyword evidence="2" id="KW-1185">Reference proteome</keyword>
<dbReference type="PANTHER" id="PTHR42923">
    <property type="entry name" value="PROTOPORPHYRINOGEN OXIDASE"/>
    <property type="match status" value="1"/>
</dbReference>
<dbReference type="PANTHER" id="PTHR42923:SF26">
    <property type="entry name" value="FMN REDUCTASE LOT6, PUTATIVE (AFU_ORTHOLOGUE AFUA_7G06600)-RELATED"/>
    <property type="match status" value="1"/>
</dbReference>
<dbReference type="AlphaFoldDB" id="A0A9P4IRG1"/>
<gene>
    <name evidence="1" type="ORF">NA57DRAFT_62768</name>
</gene>
<dbReference type="SUPFAM" id="SSF51905">
    <property type="entry name" value="FAD/NAD(P)-binding domain"/>
    <property type="match status" value="1"/>
</dbReference>
<comment type="caution">
    <text evidence="1">The sequence shown here is derived from an EMBL/GenBank/DDBJ whole genome shotgun (WGS) entry which is preliminary data.</text>
</comment>
<dbReference type="EMBL" id="ML978121">
    <property type="protein sequence ID" value="KAF2104018.1"/>
    <property type="molecule type" value="Genomic_DNA"/>
</dbReference>
<name>A0A9P4IRG1_9PEZI</name>
<organism evidence="1 2">
    <name type="scientific">Rhizodiscina lignyota</name>
    <dbReference type="NCBI Taxonomy" id="1504668"/>
    <lineage>
        <taxon>Eukaryota</taxon>
        <taxon>Fungi</taxon>
        <taxon>Dikarya</taxon>
        <taxon>Ascomycota</taxon>
        <taxon>Pezizomycotina</taxon>
        <taxon>Dothideomycetes</taxon>
        <taxon>Pleosporomycetidae</taxon>
        <taxon>Aulographales</taxon>
        <taxon>Rhizodiscinaceae</taxon>
        <taxon>Rhizodiscina</taxon>
    </lineage>
</organism>
<accession>A0A9P4IRG1</accession>
<proteinExistence type="predicted"/>
<dbReference type="InterPro" id="IPR050464">
    <property type="entry name" value="Zeta_carotene_desat/Oxidored"/>
</dbReference>
<dbReference type="Pfam" id="PF13450">
    <property type="entry name" value="NAD_binding_8"/>
    <property type="match status" value="1"/>
</dbReference>